<dbReference type="SUPFAM" id="SSF50978">
    <property type="entry name" value="WD40 repeat-like"/>
    <property type="match status" value="1"/>
</dbReference>
<dbReference type="AlphaFoldDB" id="A0A1U7LNP7"/>
<dbReference type="GO" id="GO:0000127">
    <property type="term" value="C:transcription factor TFIIIC complex"/>
    <property type="evidence" value="ECO:0007669"/>
    <property type="project" value="TreeGrafter"/>
</dbReference>
<evidence type="ECO:0000256" key="3">
    <source>
        <dbReference type="ARBA" id="ARBA00023242"/>
    </source>
</evidence>
<dbReference type="OrthoDB" id="4703at2759"/>
<protein>
    <submittedName>
        <fullName evidence="4">Transcription factor tau subunit sfc6</fullName>
    </submittedName>
</protein>
<reference evidence="4 5" key="1">
    <citation type="submission" date="2016-04" db="EMBL/GenBank/DDBJ databases">
        <title>Evolutionary innovation and constraint leading to complex multicellularity in the Ascomycota.</title>
        <authorList>
            <person name="Cisse O."/>
            <person name="Nguyen A."/>
            <person name="Hewitt D.A."/>
            <person name="Jedd G."/>
            <person name="Stajich J.E."/>
        </authorList>
    </citation>
    <scope>NUCLEOTIDE SEQUENCE [LARGE SCALE GENOMIC DNA]</scope>
    <source>
        <strain evidence="4 5">DAH-3</strain>
    </source>
</reference>
<dbReference type="PANTHER" id="PTHR15052">
    <property type="entry name" value="RNA POLYMERASE III TRANSCRIPTION INITIATION FACTOR COMPLEX SUBUNIT"/>
    <property type="match status" value="1"/>
</dbReference>
<proteinExistence type="predicted"/>
<dbReference type="Gene3D" id="2.130.10.10">
    <property type="entry name" value="YVTN repeat-like/Quinoprotein amine dehydrogenase"/>
    <property type="match status" value="1"/>
</dbReference>
<dbReference type="EMBL" id="LXFE01000934">
    <property type="protein sequence ID" value="OLL24213.1"/>
    <property type="molecule type" value="Genomic_DNA"/>
</dbReference>
<evidence type="ECO:0000313" key="4">
    <source>
        <dbReference type="EMBL" id="OLL24213.1"/>
    </source>
</evidence>
<keyword evidence="3" id="KW-0539">Nucleus</keyword>
<dbReference type="STRING" id="1198029.A0A1U7LNP7"/>
<dbReference type="InterPro" id="IPR015943">
    <property type="entry name" value="WD40/YVTN_repeat-like_dom_sf"/>
</dbReference>
<dbReference type="InterPro" id="IPR036322">
    <property type="entry name" value="WD40_repeat_dom_sf"/>
</dbReference>
<feature type="non-terminal residue" evidence="4">
    <location>
        <position position="1"/>
    </location>
</feature>
<evidence type="ECO:0000256" key="2">
    <source>
        <dbReference type="ARBA" id="ARBA00023163"/>
    </source>
</evidence>
<name>A0A1U7LNP7_NEOID</name>
<dbReference type="PANTHER" id="PTHR15052:SF2">
    <property type="entry name" value="GENERAL TRANSCRIPTION FACTOR 3C POLYPEPTIDE 2"/>
    <property type="match status" value="1"/>
</dbReference>
<comment type="caution">
    <text evidence="4">The sequence shown here is derived from an EMBL/GenBank/DDBJ whole genome shotgun (WGS) entry which is preliminary data.</text>
</comment>
<gene>
    <name evidence="4" type="ORF">NEOLI_005107</name>
</gene>
<evidence type="ECO:0000313" key="5">
    <source>
        <dbReference type="Proteomes" id="UP000186594"/>
    </source>
</evidence>
<organism evidence="4 5">
    <name type="scientific">Neolecta irregularis (strain DAH-3)</name>
    <dbReference type="NCBI Taxonomy" id="1198029"/>
    <lineage>
        <taxon>Eukaryota</taxon>
        <taxon>Fungi</taxon>
        <taxon>Dikarya</taxon>
        <taxon>Ascomycota</taxon>
        <taxon>Taphrinomycotina</taxon>
        <taxon>Neolectales</taxon>
        <taxon>Neolectaceae</taxon>
        <taxon>Neolecta</taxon>
    </lineage>
</organism>
<sequence>IPPRRPPVLPAPKYSNLGTASLYALPHQSIPIIFHTSQPLNLPPLHVHHSSMHSIYIYSPDSLYPHKSAFVANAGINISCLSWSVTPSTLPASQTLAIAGAPPLSGTNIYSQSSCKNHIQLWQLRDESKTISCSIKSFLLHSWGNVLDLQFSPIYPHLLGGIFQDGSFRLLKIPENWEKYVLVQTPALTINLSKTAITCFCWYDSMSICVGCANGFIAKYNIFPNHPNQHHPNQIPTQIHKVHDSYIDKIVTSLNGLVITHSYDCYTKITDLNSVTIRTSTRSRCTHLYLPAHR</sequence>
<dbReference type="GO" id="GO:0006383">
    <property type="term" value="P:transcription by RNA polymerase III"/>
    <property type="evidence" value="ECO:0007669"/>
    <property type="project" value="TreeGrafter"/>
</dbReference>
<accession>A0A1U7LNP7</accession>
<evidence type="ECO:0000256" key="1">
    <source>
        <dbReference type="ARBA" id="ARBA00004123"/>
    </source>
</evidence>
<keyword evidence="2" id="KW-0804">Transcription</keyword>
<keyword evidence="5" id="KW-1185">Reference proteome</keyword>
<dbReference type="Proteomes" id="UP000186594">
    <property type="component" value="Unassembled WGS sequence"/>
</dbReference>
<comment type="subcellular location">
    <subcellularLocation>
        <location evidence="1">Nucleus</location>
    </subcellularLocation>
</comment>
<dbReference type="InterPro" id="IPR052416">
    <property type="entry name" value="GTF3C_component"/>
</dbReference>
<dbReference type="GO" id="GO:0005634">
    <property type="term" value="C:nucleus"/>
    <property type="evidence" value="ECO:0007669"/>
    <property type="project" value="UniProtKB-SubCell"/>
</dbReference>